<evidence type="ECO:0000259" key="1">
    <source>
        <dbReference type="Pfam" id="PF03544"/>
    </source>
</evidence>
<dbReference type="InterPro" id="IPR037682">
    <property type="entry name" value="TonB_C"/>
</dbReference>
<gene>
    <name evidence="2" type="ORF">SAMN02745146_3345</name>
</gene>
<dbReference type="GO" id="GO:0055085">
    <property type="term" value="P:transmembrane transport"/>
    <property type="evidence" value="ECO:0007669"/>
    <property type="project" value="InterPro"/>
</dbReference>
<dbReference type="Pfam" id="PF07661">
    <property type="entry name" value="MORN_2"/>
    <property type="match status" value="2"/>
</dbReference>
<evidence type="ECO:0000313" key="2">
    <source>
        <dbReference type="EMBL" id="SHJ52384.1"/>
    </source>
</evidence>
<protein>
    <submittedName>
        <fullName evidence="2">Protein TonB</fullName>
    </submittedName>
</protein>
<dbReference type="Proteomes" id="UP000184418">
    <property type="component" value="Unassembled WGS sequence"/>
</dbReference>
<dbReference type="Gene3D" id="3.30.1150.10">
    <property type="match status" value="1"/>
</dbReference>
<dbReference type="InterPro" id="IPR011652">
    <property type="entry name" value="MORN_2"/>
</dbReference>
<dbReference type="RefSeq" id="WP_073111287.1">
    <property type="nucleotide sequence ID" value="NZ_FQYN01000007.1"/>
</dbReference>
<keyword evidence="3" id="KW-1185">Reference proteome</keyword>
<feature type="domain" description="TonB C-terminal" evidence="1">
    <location>
        <begin position="137"/>
        <end position="225"/>
    </location>
</feature>
<dbReference type="Gene3D" id="2.20.110.10">
    <property type="entry name" value="Histone H3 K4-specific methyltransferase SET7/9 N-terminal domain"/>
    <property type="match status" value="1"/>
</dbReference>
<dbReference type="STRING" id="1121955.SAMN02745146_3345"/>
<dbReference type="AlphaFoldDB" id="A0A1M6K0G5"/>
<sequence>MRLPSAKNADYRVETIFRDSTAGMRRSYYASGKLKGVYPYAHIRRGILHGPKTTWYENGQQHTKQDYLAGARHGDLLVYYPDGQVRRHDVYVRGKRTQGACFGPDGRPVPYVEYLQPPIYSQGGGEVKALVQDLTRNARYPHRVAQLEMDARIVVTFIVDRQGKVQQVRALDAKPGTTAAPIVDEAFRLLQREAEWTVQHLKAFTPAKEDGEPVEYGYSVVVNFKTR</sequence>
<proteinExistence type="predicted"/>
<dbReference type="Pfam" id="PF03544">
    <property type="entry name" value="TonB_C"/>
    <property type="match status" value="1"/>
</dbReference>
<dbReference type="EMBL" id="FQYN01000007">
    <property type="protein sequence ID" value="SHJ52384.1"/>
    <property type="molecule type" value="Genomic_DNA"/>
</dbReference>
<dbReference type="SUPFAM" id="SSF82185">
    <property type="entry name" value="Histone H3 K4-specific methyltransferase SET7/9 N-terminal domain"/>
    <property type="match status" value="1"/>
</dbReference>
<name>A0A1M6K0G5_9BACT</name>
<dbReference type="OrthoDB" id="9812355at2"/>
<reference evidence="2 3" key="1">
    <citation type="submission" date="2016-11" db="EMBL/GenBank/DDBJ databases">
        <authorList>
            <person name="Jaros S."/>
            <person name="Januszkiewicz K."/>
            <person name="Wedrychowicz H."/>
        </authorList>
    </citation>
    <scope>NUCLEOTIDE SEQUENCE [LARGE SCALE GENOMIC DNA]</scope>
    <source>
        <strain evidence="2 3">DSM 21074</strain>
    </source>
</reference>
<accession>A0A1M6K0G5</accession>
<organism evidence="2 3">
    <name type="scientific">Hymenobacter daecheongensis DSM 21074</name>
    <dbReference type="NCBI Taxonomy" id="1121955"/>
    <lineage>
        <taxon>Bacteria</taxon>
        <taxon>Pseudomonadati</taxon>
        <taxon>Bacteroidota</taxon>
        <taxon>Cytophagia</taxon>
        <taxon>Cytophagales</taxon>
        <taxon>Hymenobacteraceae</taxon>
        <taxon>Hymenobacter</taxon>
    </lineage>
</organism>
<evidence type="ECO:0000313" key="3">
    <source>
        <dbReference type="Proteomes" id="UP000184418"/>
    </source>
</evidence>
<dbReference type="SUPFAM" id="SSF74653">
    <property type="entry name" value="TolA/TonB C-terminal domain"/>
    <property type="match status" value="1"/>
</dbReference>